<evidence type="ECO:0000313" key="2">
    <source>
        <dbReference type="EMBL" id="GHE78467.1"/>
    </source>
</evidence>
<evidence type="ECO:0000256" key="1">
    <source>
        <dbReference type="SAM" id="MobiDB-lite"/>
    </source>
</evidence>
<protein>
    <submittedName>
        <fullName evidence="2">Uncharacterized protein</fullName>
    </submittedName>
</protein>
<organism evidence="2 3">
    <name type="scientific">Amycolatopsis deserti</name>
    <dbReference type="NCBI Taxonomy" id="185696"/>
    <lineage>
        <taxon>Bacteria</taxon>
        <taxon>Bacillati</taxon>
        <taxon>Actinomycetota</taxon>
        <taxon>Actinomycetes</taxon>
        <taxon>Pseudonocardiales</taxon>
        <taxon>Pseudonocardiaceae</taxon>
        <taxon>Amycolatopsis</taxon>
    </lineage>
</organism>
<dbReference type="EMBL" id="BNAU01000001">
    <property type="protein sequence ID" value="GHE78467.1"/>
    <property type="molecule type" value="Genomic_DNA"/>
</dbReference>
<comment type="caution">
    <text evidence="2">The sequence shown here is derived from an EMBL/GenBank/DDBJ whole genome shotgun (WGS) entry which is preliminary data.</text>
</comment>
<dbReference type="Proteomes" id="UP000605897">
    <property type="component" value="Unassembled WGS sequence"/>
</dbReference>
<proteinExistence type="predicted"/>
<name>A0ABQ3IGZ2_9PSEU</name>
<reference evidence="3" key="1">
    <citation type="journal article" date="2019" name="Int. J. Syst. Evol. Microbiol.">
        <title>The Global Catalogue of Microorganisms (GCM) 10K type strain sequencing project: providing services to taxonomists for standard genome sequencing and annotation.</title>
        <authorList>
            <consortium name="The Broad Institute Genomics Platform"/>
            <consortium name="The Broad Institute Genome Sequencing Center for Infectious Disease"/>
            <person name="Wu L."/>
            <person name="Ma J."/>
        </authorList>
    </citation>
    <scope>NUCLEOTIDE SEQUENCE [LARGE SCALE GENOMIC DNA]</scope>
    <source>
        <strain evidence="3">CGMCC 4.7677</strain>
    </source>
</reference>
<accession>A0ABQ3IGZ2</accession>
<feature type="compositionally biased region" description="Basic and acidic residues" evidence="1">
    <location>
        <begin position="94"/>
        <end position="106"/>
    </location>
</feature>
<sequence>MFGRFKRDRAPQTAGVPRWPLEAWRRKDLRADSPSYVAVCLTPAFPEEEERSALGRTSSTSVWTARPPPWSRECSASRRSRRGRWCGPWPARPPPDEGGRQAEVRGLEPPLAR</sequence>
<gene>
    <name evidence="2" type="ORF">GCM10017786_05160</name>
</gene>
<evidence type="ECO:0000313" key="3">
    <source>
        <dbReference type="Proteomes" id="UP000605897"/>
    </source>
</evidence>
<keyword evidence="3" id="KW-1185">Reference proteome</keyword>
<feature type="region of interest" description="Disordered" evidence="1">
    <location>
        <begin position="47"/>
        <end position="113"/>
    </location>
</feature>